<dbReference type="Proteomes" id="UP001357485">
    <property type="component" value="Unassembled WGS sequence"/>
</dbReference>
<feature type="domain" description="Transketolase N-terminal" evidence="1">
    <location>
        <begin position="1"/>
        <end position="153"/>
    </location>
</feature>
<name>A0ABR0M6I1_9PEZI</name>
<comment type="caution">
    <text evidence="2">The sequence shown here is derived from an EMBL/GenBank/DDBJ whole genome shotgun (WGS) entry which is preliminary data.</text>
</comment>
<protein>
    <recommendedName>
        <fullName evidence="1">Transketolase N-terminal domain-containing protein</fullName>
    </recommendedName>
</protein>
<gene>
    <name evidence="2" type="ORF">LTR16_006440</name>
</gene>
<reference evidence="2 3" key="1">
    <citation type="submission" date="2023-08" db="EMBL/GenBank/DDBJ databases">
        <title>Black Yeasts Isolated from many extreme environments.</title>
        <authorList>
            <person name="Coleine C."/>
            <person name="Stajich J.E."/>
            <person name="Selbmann L."/>
        </authorList>
    </citation>
    <scope>NUCLEOTIDE SEQUENCE [LARGE SCALE GENOMIC DNA]</scope>
    <source>
        <strain evidence="2 3">CCFEE 536</strain>
    </source>
</reference>
<dbReference type="EMBL" id="JAVRRA010001207">
    <property type="protein sequence ID" value="KAK5281175.1"/>
    <property type="molecule type" value="Genomic_DNA"/>
</dbReference>
<dbReference type="InterPro" id="IPR005474">
    <property type="entry name" value="Transketolase_N"/>
</dbReference>
<sequence>MVGDACLQEGVALEAISLAGHWRSAGLTIIYDNNQVTCDGSVDLCNTEDVSRKMEACGWDVVDIEDRYFDIPSLVKAMRNARNPASGRPTFINVRTIIGLGSKVAGDVMAHGAAFGVEDVAQMKEAYGFDPQEHLVVFDKSVRAFFQNLPSKGQLL</sequence>
<organism evidence="2 3">
    <name type="scientific">Cryomyces antarcticus</name>
    <dbReference type="NCBI Taxonomy" id="329879"/>
    <lineage>
        <taxon>Eukaryota</taxon>
        <taxon>Fungi</taxon>
        <taxon>Dikarya</taxon>
        <taxon>Ascomycota</taxon>
        <taxon>Pezizomycotina</taxon>
        <taxon>Dothideomycetes</taxon>
        <taxon>Dothideomycetes incertae sedis</taxon>
        <taxon>Cryomyces</taxon>
    </lineage>
</organism>
<dbReference type="Gene3D" id="3.40.50.970">
    <property type="match status" value="1"/>
</dbReference>
<evidence type="ECO:0000313" key="2">
    <source>
        <dbReference type="EMBL" id="KAK5281175.1"/>
    </source>
</evidence>
<dbReference type="SUPFAM" id="SSF52518">
    <property type="entry name" value="Thiamin diphosphate-binding fold (THDP-binding)"/>
    <property type="match status" value="1"/>
</dbReference>
<evidence type="ECO:0000313" key="3">
    <source>
        <dbReference type="Proteomes" id="UP001357485"/>
    </source>
</evidence>
<feature type="non-terminal residue" evidence="2">
    <location>
        <position position="156"/>
    </location>
</feature>
<proteinExistence type="predicted"/>
<dbReference type="InterPro" id="IPR033247">
    <property type="entry name" value="Transketolase_fam"/>
</dbReference>
<accession>A0ABR0M6I1</accession>
<dbReference type="PANTHER" id="PTHR43522:SF6">
    <property type="entry name" value="TRANSKETOLASE-LIKE PYRIMIDINE-BINDING DOMAIN-CONTAINING PROTEIN-RELATED"/>
    <property type="match status" value="1"/>
</dbReference>
<keyword evidence="3" id="KW-1185">Reference proteome</keyword>
<dbReference type="PANTHER" id="PTHR43522">
    <property type="entry name" value="TRANSKETOLASE"/>
    <property type="match status" value="1"/>
</dbReference>
<evidence type="ECO:0000259" key="1">
    <source>
        <dbReference type="Pfam" id="PF00456"/>
    </source>
</evidence>
<dbReference type="Pfam" id="PF00456">
    <property type="entry name" value="Transketolase_N"/>
    <property type="match status" value="1"/>
</dbReference>
<dbReference type="InterPro" id="IPR029061">
    <property type="entry name" value="THDP-binding"/>
</dbReference>